<keyword evidence="1" id="KW-0496">Mitochondrion</keyword>
<dbReference type="Proteomes" id="UP000694564">
    <property type="component" value="Chromosome 3"/>
</dbReference>
<dbReference type="PANTHER" id="PTHR12733:SF3">
    <property type="entry name" value="ATP SYNTHASE F(0) COMPLEX SUBUNIT B1, MITOCHONDRIAL"/>
    <property type="match status" value="1"/>
</dbReference>
<keyword evidence="1" id="KW-0406">Ion transport</keyword>
<accession>A0A8D2BF49</accession>
<comment type="subunit">
    <text evidence="1">F-type ATPases have 2 components, CF(1) - the catalytic core - and CF(0) - the membrane proton channel. CF(1) and CF(0) have multiple subunits.</text>
</comment>
<dbReference type="GO" id="GO:0005743">
    <property type="term" value="C:mitochondrial inner membrane"/>
    <property type="evidence" value="ECO:0007669"/>
    <property type="project" value="UniProtKB-SubCell"/>
</dbReference>
<comment type="subcellular location">
    <subcellularLocation>
        <location evidence="1">Mitochondrion</location>
    </subcellularLocation>
    <subcellularLocation>
        <location evidence="1">Mitochondrion inner membrane</location>
    </subcellularLocation>
</comment>
<name>A0A8D2BF49_SCIVU</name>
<dbReference type="AlphaFoldDB" id="A0A8D2BF49"/>
<dbReference type="GO" id="GO:0045259">
    <property type="term" value="C:proton-transporting ATP synthase complex"/>
    <property type="evidence" value="ECO:0007669"/>
    <property type="project" value="UniProtKB-KW"/>
</dbReference>
<comment type="function">
    <text evidence="1">Subunit b, of the mitochondrial membrane ATP synthase complex (F(1)F(0) ATP synthase or Complex V) that produces ATP from ADP in the presence of a proton gradient across the membrane which is generated by electron transport complexes of the respiratory chain. ATP synthase complex consist of a soluble F(1) head domain - the catalytic core - and a membrane F(1) domain - the membrane proton channel. These two domains are linked by a central stalk rotating inside the F(1) region and a stationary peripheral stalk. During catalysis, ATP synthesis in the catalytic domain of F(1) is coupled via a rotary mechanism of the central stalk subunits to proton translocation. In vivo, can only synthesize ATP although its ATP hydrolase activity can be activated artificially in vitro. Part of the complex F(0) domain. Part of the complex F(0) domain and the peripheric stalk, which acts as a stator to hold the catalytic alpha(3)beta(3) subcomplex and subunit a/ATP6 static relative to the rotary elements.</text>
</comment>
<keyword evidence="1" id="KW-0375">Hydrogen ion transport</keyword>
<dbReference type="OrthoDB" id="9835794at2759"/>
<keyword evidence="3" id="KW-1185">Reference proteome</keyword>
<dbReference type="Ensembl" id="ENSSVLT00005013987.1">
    <property type="protein sequence ID" value="ENSSVLP00005012636.1"/>
    <property type="gene ID" value="ENSSVLG00005010022.1"/>
</dbReference>
<evidence type="ECO:0000256" key="1">
    <source>
        <dbReference type="RuleBase" id="RU368017"/>
    </source>
</evidence>
<comment type="similarity">
    <text evidence="1">Belongs to the eukaryotic ATPase B chain family.</text>
</comment>
<dbReference type="GO" id="GO:0046933">
    <property type="term" value="F:proton-transporting ATP synthase activity, rotational mechanism"/>
    <property type="evidence" value="ECO:0007669"/>
    <property type="project" value="TreeGrafter"/>
</dbReference>
<keyword evidence="1" id="KW-0138">CF(0)</keyword>
<reference evidence="2" key="2">
    <citation type="submission" date="2025-09" db="UniProtKB">
        <authorList>
            <consortium name="Ensembl"/>
        </authorList>
    </citation>
    <scope>IDENTIFICATION</scope>
</reference>
<keyword evidence="1" id="KW-0999">Mitochondrion inner membrane</keyword>
<sequence length="85" mass="9271">MGHTFYHSNQLSQVALSATTTEVPCLRNAAILGPGVEQATRIFHTGQPCLAPLSPLPEYGGKVCSGLIPGEFSYYLYPIIDYIRK</sequence>
<organism evidence="2 3">
    <name type="scientific">Sciurus vulgaris</name>
    <name type="common">Eurasian red squirrel</name>
    <dbReference type="NCBI Taxonomy" id="55149"/>
    <lineage>
        <taxon>Eukaryota</taxon>
        <taxon>Metazoa</taxon>
        <taxon>Chordata</taxon>
        <taxon>Craniata</taxon>
        <taxon>Vertebrata</taxon>
        <taxon>Euteleostomi</taxon>
        <taxon>Mammalia</taxon>
        <taxon>Eutheria</taxon>
        <taxon>Euarchontoglires</taxon>
        <taxon>Glires</taxon>
        <taxon>Rodentia</taxon>
        <taxon>Sciuromorpha</taxon>
        <taxon>Sciuridae</taxon>
        <taxon>Sciurinae</taxon>
        <taxon>Sciurini</taxon>
        <taxon>Sciurus</taxon>
    </lineage>
</organism>
<proteinExistence type="inferred from homology"/>
<keyword evidence="1" id="KW-0472">Membrane</keyword>
<dbReference type="GeneTree" id="ENSGT00960000187418"/>
<evidence type="ECO:0000313" key="2">
    <source>
        <dbReference type="Ensembl" id="ENSSVLP00005012636.1"/>
    </source>
</evidence>
<dbReference type="PANTHER" id="PTHR12733">
    <property type="entry name" value="MITOCHONDRIAL ATP SYNTHASE B CHAIN"/>
    <property type="match status" value="1"/>
</dbReference>
<keyword evidence="1" id="KW-0813">Transport</keyword>
<dbReference type="InterPro" id="IPR013837">
    <property type="entry name" value="ATP_synth_F0_suB"/>
</dbReference>
<evidence type="ECO:0000313" key="3">
    <source>
        <dbReference type="Proteomes" id="UP000694564"/>
    </source>
</evidence>
<reference evidence="2" key="1">
    <citation type="submission" date="2025-08" db="UniProtKB">
        <authorList>
            <consortium name="Ensembl"/>
        </authorList>
    </citation>
    <scope>IDENTIFICATION</scope>
</reference>
<protein>
    <recommendedName>
        <fullName evidence="1">ATP synthase subunit b</fullName>
    </recommendedName>
</protein>